<evidence type="ECO:0000256" key="6">
    <source>
        <dbReference type="ARBA" id="ARBA00022842"/>
    </source>
</evidence>
<feature type="domain" description="PAP-associated" evidence="8">
    <location>
        <begin position="455"/>
        <end position="483"/>
    </location>
</feature>
<dbReference type="Proteomes" id="UP000001070">
    <property type="component" value="Unassembled WGS sequence"/>
</dbReference>
<dbReference type="InterPro" id="IPR043519">
    <property type="entry name" value="NT_sf"/>
</dbReference>
<evidence type="ECO:0000256" key="3">
    <source>
        <dbReference type="ARBA" id="ARBA00012388"/>
    </source>
</evidence>
<dbReference type="Pfam" id="PF03828">
    <property type="entry name" value="PAP_assoc"/>
    <property type="match status" value="1"/>
</dbReference>
<dbReference type="GO" id="GO:0031499">
    <property type="term" value="C:TRAMP complex"/>
    <property type="evidence" value="ECO:0007669"/>
    <property type="project" value="TreeGrafter"/>
</dbReference>
<feature type="region of interest" description="Disordered" evidence="7">
    <location>
        <begin position="106"/>
        <end position="220"/>
    </location>
</feature>
<dbReference type="GO" id="GO:0046872">
    <property type="term" value="F:metal ion binding"/>
    <property type="evidence" value="ECO:0007669"/>
    <property type="project" value="UniProtKB-KW"/>
</dbReference>
<evidence type="ECO:0000256" key="7">
    <source>
        <dbReference type="SAM" id="MobiDB-lite"/>
    </source>
</evidence>
<feature type="region of interest" description="Disordered" evidence="7">
    <location>
        <begin position="45"/>
        <end position="92"/>
    </location>
</feature>
<dbReference type="Gene3D" id="3.30.460.10">
    <property type="entry name" value="Beta Polymerase, domain 2"/>
    <property type="match status" value="1"/>
</dbReference>
<reference evidence="10 11" key="1">
    <citation type="journal article" date="2007" name="Nature">
        <title>Evolution of genes and genomes on the Drosophila phylogeny.</title>
        <authorList>
            <consortium name="Drosophila 12 Genomes Consortium"/>
            <person name="Clark A.G."/>
            <person name="Eisen M.B."/>
            <person name="Smith D.R."/>
            <person name="Bergman C.M."/>
            <person name="Oliver B."/>
            <person name="Markow T.A."/>
            <person name="Kaufman T.C."/>
            <person name="Kellis M."/>
            <person name="Gelbart W."/>
            <person name="Iyer V.N."/>
            <person name="Pollard D.A."/>
            <person name="Sackton T.B."/>
            <person name="Larracuente A.M."/>
            <person name="Singh N.D."/>
            <person name="Abad J.P."/>
            <person name="Abt D.N."/>
            <person name="Adryan B."/>
            <person name="Aguade M."/>
            <person name="Akashi H."/>
            <person name="Anderson W.W."/>
            <person name="Aquadro C.F."/>
            <person name="Ardell D.H."/>
            <person name="Arguello R."/>
            <person name="Artieri C.G."/>
            <person name="Barbash D.A."/>
            <person name="Barker D."/>
            <person name="Barsanti P."/>
            <person name="Batterham P."/>
            <person name="Batzoglou S."/>
            <person name="Begun D."/>
            <person name="Bhutkar A."/>
            <person name="Blanco E."/>
            <person name="Bosak S.A."/>
            <person name="Bradley R.K."/>
            <person name="Brand A.D."/>
            <person name="Brent M.R."/>
            <person name="Brooks A.N."/>
            <person name="Brown R.H."/>
            <person name="Butlin R.K."/>
            <person name="Caggese C."/>
            <person name="Calvi B.R."/>
            <person name="Bernardo de Carvalho A."/>
            <person name="Caspi A."/>
            <person name="Castrezana S."/>
            <person name="Celniker S.E."/>
            <person name="Chang J.L."/>
            <person name="Chapple C."/>
            <person name="Chatterji S."/>
            <person name="Chinwalla A."/>
            <person name="Civetta A."/>
            <person name="Clifton S.W."/>
            <person name="Comeron J.M."/>
            <person name="Costello J.C."/>
            <person name="Coyne J.A."/>
            <person name="Daub J."/>
            <person name="David R.G."/>
            <person name="Delcher A.L."/>
            <person name="Delehaunty K."/>
            <person name="Do C.B."/>
            <person name="Ebling H."/>
            <person name="Edwards K."/>
            <person name="Eickbush T."/>
            <person name="Evans J.D."/>
            <person name="Filipski A."/>
            <person name="Findeiss S."/>
            <person name="Freyhult E."/>
            <person name="Fulton L."/>
            <person name="Fulton R."/>
            <person name="Garcia A.C."/>
            <person name="Gardiner A."/>
            <person name="Garfield D.A."/>
            <person name="Garvin B.E."/>
            <person name="Gibson G."/>
            <person name="Gilbert D."/>
            <person name="Gnerre S."/>
            <person name="Godfrey J."/>
            <person name="Good R."/>
            <person name="Gotea V."/>
            <person name="Gravely B."/>
            <person name="Greenberg A.J."/>
            <person name="Griffiths-Jones S."/>
            <person name="Gross S."/>
            <person name="Guigo R."/>
            <person name="Gustafson E.A."/>
            <person name="Haerty W."/>
            <person name="Hahn M.W."/>
            <person name="Halligan D.L."/>
            <person name="Halpern A.L."/>
            <person name="Halter G.M."/>
            <person name="Han M.V."/>
            <person name="Heger A."/>
            <person name="Hillier L."/>
            <person name="Hinrichs A.S."/>
            <person name="Holmes I."/>
            <person name="Hoskins R.A."/>
            <person name="Hubisz M.J."/>
            <person name="Hultmark D."/>
            <person name="Huntley M.A."/>
            <person name="Jaffe D.B."/>
            <person name="Jagadeeshan S."/>
            <person name="Jeck W.R."/>
            <person name="Johnson J."/>
            <person name="Jones C.D."/>
            <person name="Jordan W.C."/>
            <person name="Karpen G.H."/>
            <person name="Kataoka E."/>
            <person name="Keightley P.D."/>
            <person name="Kheradpour P."/>
            <person name="Kirkness E.F."/>
            <person name="Koerich L.B."/>
            <person name="Kristiansen K."/>
            <person name="Kudrna D."/>
            <person name="Kulathinal R.J."/>
            <person name="Kumar S."/>
            <person name="Kwok R."/>
            <person name="Lander E."/>
            <person name="Langley C.H."/>
            <person name="Lapoint R."/>
            <person name="Lazzaro B.P."/>
            <person name="Lee S.J."/>
            <person name="Levesque L."/>
            <person name="Li R."/>
            <person name="Lin C.F."/>
            <person name="Lin M.F."/>
            <person name="Lindblad-Toh K."/>
            <person name="Llopart A."/>
            <person name="Long M."/>
            <person name="Low L."/>
            <person name="Lozovsky E."/>
            <person name="Lu J."/>
            <person name="Luo M."/>
            <person name="Machado C.A."/>
            <person name="Makalowski W."/>
            <person name="Marzo M."/>
            <person name="Matsuda M."/>
            <person name="Matzkin L."/>
            <person name="McAllister B."/>
            <person name="McBride C.S."/>
            <person name="McKernan B."/>
            <person name="McKernan K."/>
            <person name="Mendez-Lago M."/>
            <person name="Minx P."/>
            <person name="Mollenhauer M.U."/>
            <person name="Montooth K."/>
            <person name="Mount S.M."/>
            <person name="Mu X."/>
            <person name="Myers E."/>
            <person name="Negre B."/>
            <person name="Newfeld S."/>
            <person name="Nielsen R."/>
            <person name="Noor M.A."/>
            <person name="O'Grady P."/>
            <person name="Pachter L."/>
            <person name="Papaceit M."/>
            <person name="Parisi M.J."/>
            <person name="Parisi M."/>
            <person name="Parts L."/>
            <person name="Pedersen J.S."/>
            <person name="Pesole G."/>
            <person name="Phillippy A.M."/>
            <person name="Ponting C.P."/>
            <person name="Pop M."/>
            <person name="Porcelli D."/>
            <person name="Powell J.R."/>
            <person name="Prohaska S."/>
            <person name="Pruitt K."/>
            <person name="Puig M."/>
            <person name="Quesneville H."/>
            <person name="Ram K.R."/>
            <person name="Rand D."/>
            <person name="Rasmussen M.D."/>
            <person name="Reed L.K."/>
            <person name="Reenan R."/>
            <person name="Reily A."/>
            <person name="Remington K.A."/>
            <person name="Rieger T.T."/>
            <person name="Ritchie M.G."/>
            <person name="Robin C."/>
            <person name="Rogers Y.H."/>
            <person name="Rohde C."/>
            <person name="Rozas J."/>
            <person name="Rubenfield M.J."/>
            <person name="Ruiz A."/>
            <person name="Russo S."/>
            <person name="Salzberg S.L."/>
            <person name="Sanchez-Gracia A."/>
            <person name="Saranga D.J."/>
            <person name="Sato H."/>
            <person name="Schaeffer S.W."/>
            <person name="Schatz M.C."/>
            <person name="Schlenke T."/>
            <person name="Schwartz R."/>
            <person name="Segarra C."/>
            <person name="Singh R.S."/>
            <person name="Sirot L."/>
            <person name="Sirota M."/>
            <person name="Sisneros N.B."/>
            <person name="Smith C.D."/>
            <person name="Smith T.F."/>
            <person name="Spieth J."/>
            <person name="Stage D.E."/>
            <person name="Stark A."/>
            <person name="Stephan W."/>
            <person name="Strausberg R.L."/>
            <person name="Strempel S."/>
            <person name="Sturgill D."/>
            <person name="Sutton G."/>
            <person name="Sutton G.G."/>
            <person name="Tao W."/>
            <person name="Teichmann S."/>
            <person name="Tobari Y.N."/>
            <person name="Tomimura Y."/>
            <person name="Tsolas J.M."/>
            <person name="Valente V.L."/>
            <person name="Venter E."/>
            <person name="Venter J.C."/>
            <person name="Vicario S."/>
            <person name="Vieira F.G."/>
            <person name="Vilella A.J."/>
            <person name="Villasante A."/>
            <person name="Walenz B."/>
            <person name="Wang J."/>
            <person name="Wasserman M."/>
            <person name="Watts T."/>
            <person name="Wilson D."/>
            <person name="Wilson R.K."/>
            <person name="Wing R.A."/>
            <person name="Wolfner M.F."/>
            <person name="Wong A."/>
            <person name="Wong G.K."/>
            <person name="Wu C.I."/>
            <person name="Wu G."/>
            <person name="Yamamoto D."/>
            <person name="Yang H.P."/>
            <person name="Yang S.P."/>
            <person name="Yorke J.A."/>
            <person name="Yoshida K."/>
            <person name="Zdobnov E."/>
            <person name="Zhang P."/>
            <person name="Zhang Y."/>
            <person name="Zimin A.V."/>
            <person name="Baldwin J."/>
            <person name="Abdouelleil A."/>
            <person name="Abdulkadir J."/>
            <person name="Abebe A."/>
            <person name="Abera B."/>
            <person name="Abreu J."/>
            <person name="Acer S.C."/>
            <person name="Aftuck L."/>
            <person name="Alexander A."/>
            <person name="An P."/>
            <person name="Anderson E."/>
            <person name="Anderson S."/>
            <person name="Arachi H."/>
            <person name="Azer M."/>
            <person name="Bachantsang P."/>
            <person name="Barry A."/>
            <person name="Bayul T."/>
            <person name="Berlin A."/>
            <person name="Bessette D."/>
            <person name="Bloom T."/>
            <person name="Blye J."/>
            <person name="Boguslavskiy L."/>
            <person name="Bonnet C."/>
            <person name="Boukhgalter B."/>
            <person name="Bourzgui I."/>
            <person name="Brown A."/>
            <person name="Cahill P."/>
            <person name="Channer S."/>
            <person name="Cheshatsang Y."/>
            <person name="Chuda L."/>
            <person name="Citroen M."/>
            <person name="Collymore A."/>
            <person name="Cooke P."/>
            <person name="Costello M."/>
            <person name="D'Aco K."/>
            <person name="Daza R."/>
            <person name="De Haan G."/>
            <person name="DeGray S."/>
            <person name="DeMaso C."/>
            <person name="Dhargay N."/>
            <person name="Dooley K."/>
            <person name="Dooley E."/>
            <person name="Doricent M."/>
            <person name="Dorje P."/>
            <person name="Dorjee K."/>
            <person name="Dupes A."/>
            <person name="Elong R."/>
            <person name="Falk J."/>
            <person name="Farina A."/>
            <person name="Faro S."/>
            <person name="Ferguson D."/>
            <person name="Fisher S."/>
            <person name="Foley C.D."/>
            <person name="Franke A."/>
            <person name="Friedrich D."/>
            <person name="Gadbois L."/>
            <person name="Gearin G."/>
            <person name="Gearin C.R."/>
            <person name="Giannoukos G."/>
            <person name="Goode T."/>
            <person name="Graham J."/>
            <person name="Grandbois E."/>
            <person name="Grewal S."/>
            <person name="Gyaltsen K."/>
            <person name="Hafez N."/>
            <person name="Hagos B."/>
            <person name="Hall J."/>
            <person name="Henson C."/>
            <person name="Hollinger A."/>
            <person name="Honan T."/>
            <person name="Huard M.D."/>
            <person name="Hughes L."/>
            <person name="Hurhula B."/>
            <person name="Husby M.E."/>
            <person name="Kamat A."/>
            <person name="Kanga B."/>
            <person name="Kashin S."/>
            <person name="Khazanovich D."/>
            <person name="Kisner P."/>
            <person name="Lance K."/>
            <person name="Lara M."/>
            <person name="Lee W."/>
            <person name="Lennon N."/>
            <person name="Letendre F."/>
            <person name="LeVine R."/>
            <person name="Lipovsky A."/>
            <person name="Liu X."/>
            <person name="Liu J."/>
            <person name="Liu S."/>
            <person name="Lokyitsang T."/>
            <person name="Lokyitsang Y."/>
            <person name="Lubonja R."/>
            <person name="Lui A."/>
            <person name="MacDonald P."/>
            <person name="Magnisalis V."/>
            <person name="Maru K."/>
            <person name="Matthews C."/>
            <person name="McCusker W."/>
            <person name="McDonough S."/>
            <person name="Mehta T."/>
            <person name="Meldrim J."/>
            <person name="Meneus L."/>
            <person name="Mihai O."/>
            <person name="Mihalev A."/>
            <person name="Mihova T."/>
            <person name="Mittelman R."/>
            <person name="Mlenga V."/>
            <person name="Montmayeur A."/>
            <person name="Mulrain L."/>
            <person name="Navidi A."/>
            <person name="Naylor J."/>
            <person name="Negash T."/>
            <person name="Nguyen T."/>
            <person name="Nguyen N."/>
            <person name="Nicol R."/>
            <person name="Norbu C."/>
            <person name="Norbu N."/>
            <person name="Novod N."/>
            <person name="O'Neill B."/>
            <person name="Osman S."/>
            <person name="Markiewicz E."/>
            <person name="Oyono O.L."/>
            <person name="Patti C."/>
            <person name="Phunkhang P."/>
            <person name="Pierre F."/>
            <person name="Priest M."/>
            <person name="Raghuraman S."/>
            <person name="Rege F."/>
            <person name="Reyes R."/>
            <person name="Rise C."/>
            <person name="Rogov P."/>
            <person name="Ross K."/>
            <person name="Ryan E."/>
            <person name="Settipalli S."/>
            <person name="Shea T."/>
            <person name="Sherpa N."/>
            <person name="Shi L."/>
            <person name="Shih D."/>
            <person name="Sparrow T."/>
            <person name="Spaulding J."/>
            <person name="Stalker J."/>
            <person name="Stange-Thomann N."/>
            <person name="Stavropoulos S."/>
            <person name="Stone C."/>
            <person name="Strader C."/>
            <person name="Tesfaye S."/>
            <person name="Thomson T."/>
            <person name="Thoulutsang Y."/>
            <person name="Thoulutsang D."/>
            <person name="Topham K."/>
            <person name="Topping I."/>
            <person name="Tsamla T."/>
            <person name="Vassiliev H."/>
            <person name="Vo A."/>
            <person name="Wangchuk T."/>
            <person name="Wangdi T."/>
            <person name="Weiand M."/>
            <person name="Wilkinson J."/>
            <person name="Wilson A."/>
            <person name="Yadav S."/>
            <person name="Young G."/>
            <person name="Yu Q."/>
            <person name="Zembek L."/>
            <person name="Zhong D."/>
            <person name="Zimmer A."/>
            <person name="Zwirko Z."/>
            <person name="Jaffe D.B."/>
            <person name="Alvarez P."/>
            <person name="Brockman W."/>
            <person name="Butler J."/>
            <person name="Chin C."/>
            <person name="Gnerre S."/>
            <person name="Grabherr M."/>
            <person name="Kleber M."/>
            <person name="Mauceli E."/>
            <person name="MacCallum I."/>
        </authorList>
    </citation>
    <scope>NUCLEOTIDE SEQUENCE [LARGE SCALE GENOMIC DNA]</scope>
    <source>
        <strain evidence="11">Tucson 15287-2541.00</strain>
    </source>
</reference>
<feature type="compositionally biased region" description="Low complexity" evidence="7">
    <location>
        <begin position="111"/>
        <end position="202"/>
    </location>
</feature>
<dbReference type="STRING" id="7222.B4JLS3"/>
<accession>B4JLS3</accession>
<keyword evidence="5" id="KW-0479">Metal-binding</keyword>
<dbReference type="CDD" id="cd05402">
    <property type="entry name" value="NT_PAP_TUTase"/>
    <property type="match status" value="1"/>
</dbReference>
<evidence type="ECO:0000256" key="4">
    <source>
        <dbReference type="ARBA" id="ARBA00022679"/>
    </source>
</evidence>
<dbReference type="GO" id="GO:1990817">
    <property type="term" value="F:poly(A) RNA polymerase activity"/>
    <property type="evidence" value="ECO:0007669"/>
    <property type="project" value="UniProtKB-EC"/>
</dbReference>
<dbReference type="PANTHER" id="PTHR23092">
    <property type="entry name" value="POLY(A) RNA POLYMERASE"/>
    <property type="match status" value="1"/>
</dbReference>
<evidence type="ECO:0000256" key="5">
    <source>
        <dbReference type="ARBA" id="ARBA00022723"/>
    </source>
</evidence>
<dbReference type="InterPro" id="IPR054708">
    <property type="entry name" value="MTPAP-like_central"/>
</dbReference>
<evidence type="ECO:0000259" key="8">
    <source>
        <dbReference type="Pfam" id="PF03828"/>
    </source>
</evidence>
<dbReference type="OrthoDB" id="273917at2759"/>
<dbReference type="Gene3D" id="1.10.1410.10">
    <property type="match status" value="1"/>
</dbReference>
<dbReference type="EMBL" id="CH916371">
    <property type="protein sequence ID" value="EDV91684.1"/>
    <property type="molecule type" value="Genomic_DNA"/>
</dbReference>
<keyword evidence="4" id="KW-0808">Transferase</keyword>
<evidence type="ECO:0000256" key="2">
    <source>
        <dbReference type="ARBA" id="ARBA00008593"/>
    </source>
</evidence>
<dbReference type="SUPFAM" id="SSF81301">
    <property type="entry name" value="Nucleotidyltransferase"/>
    <property type="match status" value="1"/>
</dbReference>
<comment type="similarity">
    <text evidence="2">Belongs to the DNA polymerase type-B-like family.</text>
</comment>
<dbReference type="Pfam" id="PF22600">
    <property type="entry name" value="MTPAP-like_central"/>
    <property type="match status" value="1"/>
</dbReference>
<dbReference type="HOGENOM" id="CLU_558099_0_0_1"/>
<sequence length="489" mass="54351">MDPCVGWFQEEQEGPALRTWLKIWETNAQEMGALLEQQLQQNNNNISNISSSSKNDNSNSIVSSSSSTTPTNNNNSSSNNKSDNVSTIGQCDPDSLQTLLQQLNETPARGNSNNSNNRNSSSNTSVDSTSNNDNNSPTSNSSSSNNTTSGDNSSSSTTNTTTTSTTTNTSSNIISNSTTTTTTTTTNNNNNNNNTSSTNTTNFIANPASKVPLHERSNTYYNPSRRKRVVDNKSSTLNLNKHADMIVKYKGCPWRVRDFQYGDGIIGLHEEIEHFYQYVLPTPCEHAIRNEVVKRIEAVVQSIWPQAVVEIFGSFRTGLFLPTSDIDLVVLGLWEKLPLRTLEFELVSRGIAEACTVRVLDKASVPIIKLTDRETQVKVDISFNMQSGVQSAELIKQFKREFPVLGKLVLVLKQFLLLRDLNEVFTGGISSYSLILMCICFLQLHPRAIFPDKPNLGVLLLEFFEHYGIRFNYINVGISIRRRSLYAQG</sequence>
<dbReference type="PhylomeDB" id="B4JLS3"/>
<dbReference type="AlphaFoldDB" id="B4JLS3"/>
<keyword evidence="11" id="KW-1185">Reference proteome</keyword>
<dbReference type="SUPFAM" id="SSF81631">
    <property type="entry name" value="PAP/OAS1 substrate-binding domain"/>
    <property type="match status" value="1"/>
</dbReference>
<dbReference type="EC" id="2.7.7.19" evidence="3"/>
<evidence type="ECO:0000313" key="11">
    <source>
        <dbReference type="Proteomes" id="UP000001070"/>
    </source>
</evidence>
<dbReference type="GO" id="GO:0043634">
    <property type="term" value="P:polyadenylation-dependent ncRNA catabolic process"/>
    <property type="evidence" value="ECO:0007669"/>
    <property type="project" value="TreeGrafter"/>
</dbReference>
<evidence type="ECO:0000259" key="9">
    <source>
        <dbReference type="Pfam" id="PF22600"/>
    </source>
</evidence>
<gene>
    <name evidence="10" type="primary">Dgri\GH24509</name>
    <name evidence="10" type="ORF">Dgri_GH24509</name>
</gene>
<comment type="cofactor">
    <cofactor evidence="1">
        <name>Mn(2+)</name>
        <dbReference type="ChEBI" id="CHEBI:29035"/>
    </cofactor>
</comment>
<proteinExistence type="inferred from homology"/>
<dbReference type="GO" id="GO:0003729">
    <property type="term" value="F:mRNA binding"/>
    <property type="evidence" value="ECO:0007669"/>
    <property type="project" value="TreeGrafter"/>
</dbReference>
<dbReference type="GO" id="GO:0005730">
    <property type="term" value="C:nucleolus"/>
    <property type="evidence" value="ECO:0007669"/>
    <property type="project" value="TreeGrafter"/>
</dbReference>
<dbReference type="FunFam" id="3.30.460.10:FF:000006">
    <property type="entry name" value="non-canonical poly(A) RNA polymerase PAPD5"/>
    <property type="match status" value="1"/>
</dbReference>
<dbReference type="GO" id="GO:0031123">
    <property type="term" value="P:RNA 3'-end processing"/>
    <property type="evidence" value="ECO:0007669"/>
    <property type="project" value="TreeGrafter"/>
</dbReference>
<evidence type="ECO:0000313" key="10">
    <source>
        <dbReference type="EMBL" id="EDV91684.1"/>
    </source>
</evidence>
<organism evidence="11">
    <name type="scientific">Drosophila grimshawi</name>
    <name type="common">Hawaiian fruit fly</name>
    <name type="synonym">Idiomyia grimshawi</name>
    <dbReference type="NCBI Taxonomy" id="7222"/>
    <lineage>
        <taxon>Eukaryota</taxon>
        <taxon>Metazoa</taxon>
        <taxon>Ecdysozoa</taxon>
        <taxon>Arthropoda</taxon>
        <taxon>Hexapoda</taxon>
        <taxon>Insecta</taxon>
        <taxon>Pterygota</taxon>
        <taxon>Neoptera</taxon>
        <taxon>Endopterygota</taxon>
        <taxon>Diptera</taxon>
        <taxon>Brachycera</taxon>
        <taxon>Muscomorpha</taxon>
        <taxon>Ephydroidea</taxon>
        <taxon>Drosophilidae</taxon>
        <taxon>Drosophila</taxon>
        <taxon>Hawaiian Drosophila</taxon>
    </lineage>
</organism>
<protein>
    <recommendedName>
        <fullName evidence="3">polynucleotide adenylyltransferase</fullName>
        <ecNumber evidence="3">2.7.7.19</ecNumber>
    </recommendedName>
</protein>
<feature type="compositionally biased region" description="Low complexity" evidence="7">
    <location>
        <begin position="45"/>
        <end position="86"/>
    </location>
</feature>
<dbReference type="InterPro" id="IPR002058">
    <property type="entry name" value="PAP_assoc"/>
</dbReference>
<dbReference type="InParanoid" id="B4JLS3"/>
<dbReference type="PANTHER" id="PTHR23092:SF15">
    <property type="entry name" value="INACTIVE NON-CANONICAL POLY(A) RNA POLYMERASE PROTEIN TRF4-2-RELATED"/>
    <property type="match status" value="1"/>
</dbReference>
<dbReference type="eggNOG" id="KOG1906">
    <property type="taxonomic scope" value="Eukaryota"/>
</dbReference>
<feature type="domain" description="Poly(A) RNA polymerase mitochondrial-like central palm" evidence="9">
    <location>
        <begin position="268"/>
        <end position="399"/>
    </location>
</feature>
<keyword evidence="6" id="KW-0460">Magnesium</keyword>
<dbReference type="InterPro" id="IPR045862">
    <property type="entry name" value="Trf4-like"/>
</dbReference>
<evidence type="ECO:0000256" key="1">
    <source>
        <dbReference type="ARBA" id="ARBA00001936"/>
    </source>
</evidence>
<dbReference type="OMA" id="HYSNDWI"/>
<name>B4JLS3_DROGR</name>